<protein>
    <submittedName>
        <fullName evidence="1">Uncharacterized protein</fullName>
    </submittedName>
</protein>
<dbReference type="OrthoDB" id="2080779at2"/>
<sequence>MIINKSIRKLADLFMRRANRAAINCYQQRSTVCTVKQKEYADLGDYLRFADSNSSMLLDCIKKIQVKKMGYKAKWVGGTLFGDMLFCIPNSADCVMVYNIKNDDVSYFGDVGSESYKWTSCCVYKDKIYGFPRSSNSLLEIDPQKMTVSLVPLNTSYKGEHHYAGAVTADGLMYLPPRDENHILAVDLNTYSAEKIPLCPSTLKIKFRYQNGILHYDGNIYFFPENNEKVLVLNPETKSFRYIGNKLNCYVFEAQICGDGNIYGFSNKKGILKIDVKNQTTEMLHNDIIFGSYGTKHGLNGKLYSMPGASSIIYEYDTGKDILTHVSSVEEQGKAKCAGGVTTDDGSIIAVPAYGDYLYRFKFNNVTTPLPAAMKHSLFYTSTY</sequence>
<proteinExistence type="predicted"/>
<evidence type="ECO:0000313" key="1">
    <source>
        <dbReference type="EMBL" id="QAR34189.1"/>
    </source>
</evidence>
<name>A0A3R5XYZ9_9BACT</name>
<dbReference type="EMBL" id="CP035108">
    <property type="protein sequence ID" value="QAR34189.1"/>
    <property type="molecule type" value="Genomic_DNA"/>
</dbReference>
<gene>
    <name evidence="1" type="ORF">EP073_12475</name>
</gene>
<dbReference type="KEGG" id="gtl:EP073_12475"/>
<dbReference type="Proteomes" id="UP000287502">
    <property type="component" value="Chromosome"/>
</dbReference>
<keyword evidence="2" id="KW-1185">Reference proteome</keyword>
<organism evidence="1 2">
    <name type="scientific">Geovibrio thiophilus</name>
    <dbReference type="NCBI Taxonomy" id="139438"/>
    <lineage>
        <taxon>Bacteria</taxon>
        <taxon>Pseudomonadati</taxon>
        <taxon>Deferribacterota</taxon>
        <taxon>Deferribacteres</taxon>
        <taxon>Deferribacterales</taxon>
        <taxon>Geovibrionaceae</taxon>
        <taxon>Geovibrio</taxon>
    </lineage>
</organism>
<reference evidence="1 2" key="1">
    <citation type="submission" date="2019-01" db="EMBL/GenBank/DDBJ databases">
        <title>Geovibrio thiophilus DSM 11263, complete genome.</title>
        <authorList>
            <person name="Spring S."/>
            <person name="Bunk B."/>
            <person name="Sproer C."/>
        </authorList>
    </citation>
    <scope>NUCLEOTIDE SEQUENCE [LARGE SCALE GENOMIC DNA]</scope>
    <source>
        <strain evidence="1 2">DSM 11263</strain>
    </source>
</reference>
<accession>A0A3R5XYZ9</accession>
<dbReference type="RefSeq" id="WP_128467494.1">
    <property type="nucleotide sequence ID" value="NZ_CP035108.1"/>
</dbReference>
<dbReference type="AlphaFoldDB" id="A0A3R5XYZ9"/>
<dbReference type="SUPFAM" id="SSF101898">
    <property type="entry name" value="NHL repeat"/>
    <property type="match status" value="1"/>
</dbReference>
<evidence type="ECO:0000313" key="2">
    <source>
        <dbReference type="Proteomes" id="UP000287502"/>
    </source>
</evidence>